<feature type="domain" description="DUF6534" evidence="3">
    <location>
        <begin position="165"/>
        <end position="248"/>
    </location>
</feature>
<evidence type="ECO:0000256" key="2">
    <source>
        <dbReference type="SAM" id="Phobius"/>
    </source>
</evidence>
<comment type="caution">
    <text evidence="4">The sequence shown here is derived from an EMBL/GenBank/DDBJ whole genome shotgun (WGS) entry which is preliminary data.</text>
</comment>
<dbReference type="AlphaFoldDB" id="A0A9P6DMW5"/>
<feature type="region of interest" description="Disordered" evidence="1">
    <location>
        <begin position="317"/>
        <end position="343"/>
    </location>
</feature>
<dbReference type="PANTHER" id="PTHR40465">
    <property type="entry name" value="CHROMOSOME 1, WHOLE GENOME SHOTGUN SEQUENCE"/>
    <property type="match status" value="1"/>
</dbReference>
<proteinExistence type="predicted"/>
<keyword evidence="5" id="KW-1185">Reference proteome</keyword>
<dbReference type="PANTHER" id="PTHR40465:SF1">
    <property type="entry name" value="DUF6534 DOMAIN-CONTAINING PROTEIN"/>
    <property type="match status" value="1"/>
</dbReference>
<protein>
    <recommendedName>
        <fullName evidence="3">DUF6534 domain-containing protein</fullName>
    </recommendedName>
</protein>
<evidence type="ECO:0000259" key="3">
    <source>
        <dbReference type="Pfam" id="PF20152"/>
    </source>
</evidence>
<accession>A0A9P6DMW5</accession>
<dbReference type="EMBL" id="MU129083">
    <property type="protein sequence ID" value="KAF9507337.1"/>
    <property type="molecule type" value="Genomic_DNA"/>
</dbReference>
<organism evidence="4 5">
    <name type="scientific">Hydnum rufescens UP504</name>
    <dbReference type="NCBI Taxonomy" id="1448309"/>
    <lineage>
        <taxon>Eukaryota</taxon>
        <taxon>Fungi</taxon>
        <taxon>Dikarya</taxon>
        <taxon>Basidiomycota</taxon>
        <taxon>Agaricomycotina</taxon>
        <taxon>Agaricomycetes</taxon>
        <taxon>Cantharellales</taxon>
        <taxon>Hydnaceae</taxon>
        <taxon>Hydnum</taxon>
    </lineage>
</organism>
<gene>
    <name evidence="4" type="ORF">BS47DRAFT_1351744</name>
</gene>
<evidence type="ECO:0000313" key="4">
    <source>
        <dbReference type="EMBL" id="KAF9507337.1"/>
    </source>
</evidence>
<keyword evidence="2" id="KW-0472">Membrane</keyword>
<reference evidence="4" key="1">
    <citation type="journal article" date="2020" name="Nat. Commun.">
        <title>Large-scale genome sequencing of mycorrhizal fungi provides insights into the early evolution of symbiotic traits.</title>
        <authorList>
            <person name="Miyauchi S."/>
            <person name="Kiss E."/>
            <person name="Kuo A."/>
            <person name="Drula E."/>
            <person name="Kohler A."/>
            <person name="Sanchez-Garcia M."/>
            <person name="Morin E."/>
            <person name="Andreopoulos B."/>
            <person name="Barry K.W."/>
            <person name="Bonito G."/>
            <person name="Buee M."/>
            <person name="Carver A."/>
            <person name="Chen C."/>
            <person name="Cichocki N."/>
            <person name="Clum A."/>
            <person name="Culley D."/>
            <person name="Crous P.W."/>
            <person name="Fauchery L."/>
            <person name="Girlanda M."/>
            <person name="Hayes R.D."/>
            <person name="Keri Z."/>
            <person name="LaButti K."/>
            <person name="Lipzen A."/>
            <person name="Lombard V."/>
            <person name="Magnuson J."/>
            <person name="Maillard F."/>
            <person name="Murat C."/>
            <person name="Nolan M."/>
            <person name="Ohm R.A."/>
            <person name="Pangilinan J."/>
            <person name="Pereira M.F."/>
            <person name="Perotto S."/>
            <person name="Peter M."/>
            <person name="Pfister S."/>
            <person name="Riley R."/>
            <person name="Sitrit Y."/>
            <person name="Stielow J.B."/>
            <person name="Szollosi G."/>
            <person name="Zifcakova L."/>
            <person name="Stursova M."/>
            <person name="Spatafora J.W."/>
            <person name="Tedersoo L."/>
            <person name="Vaario L.M."/>
            <person name="Yamada A."/>
            <person name="Yan M."/>
            <person name="Wang P."/>
            <person name="Xu J."/>
            <person name="Bruns T."/>
            <person name="Baldrian P."/>
            <person name="Vilgalys R."/>
            <person name="Dunand C."/>
            <person name="Henrissat B."/>
            <person name="Grigoriev I.V."/>
            <person name="Hibbett D."/>
            <person name="Nagy L.G."/>
            <person name="Martin F.M."/>
        </authorList>
    </citation>
    <scope>NUCLEOTIDE SEQUENCE</scope>
    <source>
        <strain evidence="4">UP504</strain>
    </source>
</reference>
<feature type="transmembrane region" description="Helical" evidence="2">
    <location>
        <begin position="118"/>
        <end position="138"/>
    </location>
</feature>
<keyword evidence="2" id="KW-1133">Transmembrane helix</keyword>
<feature type="transmembrane region" description="Helical" evidence="2">
    <location>
        <begin position="45"/>
        <end position="69"/>
    </location>
</feature>
<sequence length="343" mass="38742">MDSRVKLIASLLLGCMTCTPIFGITTIQAWIYYQKFPKDSLITRSSVAFLWTLQGFQLGCSANSVYWYFVKQFADPRRSLLHSRWQSRMPLLCSVYASLTFQSYMARRIYHLSSSWKVTLVPIGLICFAFASGLVLAITKLRLAVNSWQRTPAWKLTVWASANGVTNIVLTAFMCVLLLRRRTGAPRTDRAIGSMALYIINTGVLTSIASILAIVFDLCRKQAAVMFMINTQGHMYTLALLTILHSRTKLQESWKIDAGIPLDTWGITSGPPVVISVETETRRASFHNGEAERAVFARMEKSRYPVIESRTYRRSFSKSRASTNSSDPDRIRQVTMDDLFTPS</sequence>
<feature type="transmembrane region" description="Helical" evidence="2">
    <location>
        <begin position="6"/>
        <end position="33"/>
    </location>
</feature>
<dbReference type="Pfam" id="PF20152">
    <property type="entry name" value="DUF6534"/>
    <property type="match status" value="1"/>
</dbReference>
<keyword evidence="2" id="KW-0812">Transmembrane</keyword>
<evidence type="ECO:0000256" key="1">
    <source>
        <dbReference type="SAM" id="MobiDB-lite"/>
    </source>
</evidence>
<feature type="transmembrane region" description="Helical" evidence="2">
    <location>
        <begin position="191"/>
        <end position="216"/>
    </location>
</feature>
<dbReference type="InterPro" id="IPR045339">
    <property type="entry name" value="DUF6534"/>
</dbReference>
<evidence type="ECO:0000313" key="5">
    <source>
        <dbReference type="Proteomes" id="UP000886523"/>
    </source>
</evidence>
<dbReference type="Proteomes" id="UP000886523">
    <property type="component" value="Unassembled WGS sequence"/>
</dbReference>
<dbReference type="OrthoDB" id="3270417at2759"/>
<feature type="transmembrane region" description="Helical" evidence="2">
    <location>
        <begin position="222"/>
        <end position="244"/>
    </location>
</feature>
<feature type="transmembrane region" description="Helical" evidence="2">
    <location>
        <begin position="158"/>
        <end position="179"/>
    </location>
</feature>
<name>A0A9P6DMW5_9AGAM</name>